<evidence type="ECO:0000256" key="1">
    <source>
        <dbReference type="ARBA" id="ARBA00012528"/>
    </source>
</evidence>
<dbReference type="CDD" id="cd01949">
    <property type="entry name" value="GGDEF"/>
    <property type="match status" value="1"/>
</dbReference>
<keyword evidence="3" id="KW-0812">Transmembrane</keyword>
<feature type="transmembrane region" description="Helical" evidence="3">
    <location>
        <begin position="90"/>
        <end position="110"/>
    </location>
</feature>
<proteinExistence type="predicted"/>
<dbReference type="NCBIfam" id="TIGR00254">
    <property type="entry name" value="GGDEF"/>
    <property type="match status" value="1"/>
</dbReference>
<dbReference type="InterPro" id="IPR050469">
    <property type="entry name" value="Diguanylate_Cyclase"/>
</dbReference>
<dbReference type="PANTHER" id="PTHR45138:SF9">
    <property type="entry name" value="DIGUANYLATE CYCLASE DGCM-RELATED"/>
    <property type="match status" value="1"/>
</dbReference>
<dbReference type="GO" id="GO:0043709">
    <property type="term" value="P:cell adhesion involved in single-species biofilm formation"/>
    <property type="evidence" value="ECO:0007669"/>
    <property type="project" value="TreeGrafter"/>
</dbReference>
<dbReference type="EMBL" id="CP060714">
    <property type="protein sequence ID" value="QNN57199.1"/>
    <property type="molecule type" value="Genomic_DNA"/>
</dbReference>
<dbReference type="Gene3D" id="3.30.70.270">
    <property type="match status" value="1"/>
</dbReference>
<evidence type="ECO:0000313" key="6">
    <source>
        <dbReference type="Proteomes" id="UP000515811"/>
    </source>
</evidence>
<gene>
    <name evidence="5" type="ORF">H9K76_22510</name>
</gene>
<dbReference type="Proteomes" id="UP000515811">
    <property type="component" value="Chromosome"/>
</dbReference>
<dbReference type="AlphaFoldDB" id="A0A7G9RNM4"/>
<evidence type="ECO:0000256" key="3">
    <source>
        <dbReference type="SAM" id="Phobius"/>
    </source>
</evidence>
<protein>
    <recommendedName>
        <fullName evidence="1">diguanylate cyclase</fullName>
        <ecNumber evidence="1">2.7.7.65</ecNumber>
    </recommendedName>
</protein>
<feature type="transmembrane region" description="Helical" evidence="3">
    <location>
        <begin position="200"/>
        <end position="220"/>
    </location>
</feature>
<evidence type="ECO:0000256" key="2">
    <source>
        <dbReference type="ARBA" id="ARBA00034247"/>
    </source>
</evidence>
<dbReference type="GO" id="GO:0052621">
    <property type="term" value="F:diguanylate cyclase activity"/>
    <property type="evidence" value="ECO:0007669"/>
    <property type="project" value="UniProtKB-EC"/>
</dbReference>
<evidence type="ECO:0000259" key="4">
    <source>
        <dbReference type="PROSITE" id="PS50887"/>
    </source>
</evidence>
<evidence type="ECO:0000313" key="5">
    <source>
        <dbReference type="EMBL" id="QNN57199.1"/>
    </source>
</evidence>
<dbReference type="GO" id="GO:0005886">
    <property type="term" value="C:plasma membrane"/>
    <property type="evidence" value="ECO:0007669"/>
    <property type="project" value="TreeGrafter"/>
</dbReference>
<dbReference type="InterPro" id="IPR029787">
    <property type="entry name" value="Nucleotide_cyclase"/>
</dbReference>
<dbReference type="RefSeq" id="WP_187597464.1">
    <property type="nucleotide sequence ID" value="NZ_CP060714.1"/>
</dbReference>
<keyword evidence="6" id="KW-1185">Reference proteome</keyword>
<dbReference type="SUPFAM" id="SSF55073">
    <property type="entry name" value="Nucleotide cyclase"/>
    <property type="match status" value="1"/>
</dbReference>
<organism evidence="5 6">
    <name type="scientific">Diaphorobacter ruginosibacter</name>
    <dbReference type="NCBI Taxonomy" id="1715720"/>
    <lineage>
        <taxon>Bacteria</taxon>
        <taxon>Pseudomonadati</taxon>
        <taxon>Pseudomonadota</taxon>
        <taxon>Betaproteobacteria</taxon>
        <taxon>Burkholderiales</taxon>
        <taxon>Comamonadaceae</taxon>
        <taxon>Diaphorobacter</taxon>
    </lineage>
</organism>
<comment type="catalytic activity">
    <reaction evidence="2">
        <text>2 GTP = 3',3'-c-di-GMP + 2 diphosphate</text>
        <dbReference type="Rhea" id="RHEA:24898"/>
        <dbReference type="ChEBI" id="CHEBI:33019"/>
        <dbReference type="ChEBI" id="CHEBI:37565"/>
        <dbReference type="ChEBI" id="CHEBI:58805"/>
        <dbReference type="EC" id="2.7.7.65"/>
    </reaction>
</comment>
<feature type="transmembrane region" description="Helical" evidence="3">
    <location>
        <begin position="18"/>
        <end position="37"/>
    </location>
</feature>
<dbReference type="FunFam" id="3.30.70.270:FF:000001">
    <property type="entry name" value="Diguanylate cyclase domain protein"/>
    <property type="match status" value="1"/>
</dbReference>
<keyword evidence="3" id="KW-1133">Transmembrane helix</keyword>
<dbReference type="EC" id="2.7.7.65" evidence="1"/>
<dbReference type="InterPro" id="IPR043128">
    <property type="entry name" value="Rev_trsase/Diguanyl_cyclase"/>
</dbReference>
<dbReference type="SMART" id="SM00267">
    <property type="entry name" value="GGDEF"/>
    <property type="match status" value="1"/>
</dbReference>
<sequence>MPDLHSKPPSAPLAQSEAYAAAALGIAVFIACVIGTLSRPVEFLASFWPANALMLGLLLRRPSLGYHRGTWLWGGGAFVSSSLLMGDGMAAAFLLSLANLAGVLAGWVFLKRLDRDTVMLRGTLSALYLLCGCIVSSLGEALLGGMATPYLFGGSMVKAIVMWFTGALICNMLMLPVVLSAPSFEAIRRARPGSWLGYRGLLHLLPLAALVTSEVAAVLLGGPGSLVFGVPALIWCALRYSLFSTALLCLAVGITKLYTASLGLIIYTPDHMLDAVSLRLGITLLSLGPLAVASFQAVRNELLDKLNYAARHDALTGVLGRNTFLEQCAHWLQRLASERRPAAVLMIDLDNFKSVNDTYGHAAGDELLRGFTRLVQQQLGPADLLGRMGGEEFAVLLPNVSHAEAREVAERLCEATRRELFTFSDDLQLHITASIGMVHQNAPPGHERIEQWLKEADYALYEAKGTGRNRVVTRAFAAA</sequence>
<dbReference type="KEGG" id="drg:H9K76_22510"/>
<feature type="domain" description="GGDEF" evidence="4">
    <location>
        <begin position="340"/>
        <end position="476"/>
    </location>
</feature>
<dbReference type="PROSITE" id="PS51257">
    <property type="entry name" value="PROKAR_LIPOPROTEIN"/>
    <property type="match status" value="1"/>
</dbReference>
<name>A0A7G9RNM4_9BURK</name>
<dbReference type="InterPro" id="IPR000160">
    <property type="entry name" value="GGDEF_dom"/>
</dbReference>
<dbReference type="PROSITE" id="PS50887">
    <property type="entry name" value="GGDEF"/>
    <property type="match status" value="1"/>
</dbReference>
<dbReference type="PANTHER" id="PTHR45138">
    <property type="entry name" value="REGULATORY COMPONENTS OF SENSORY TRANSDUCTION SYSTEM"/>
    <property type="match status" value="1"/>
</dbReference>
<reference evidence="5 6" key="1">
    <citation type="submission" date="2020-08" db="EMBL/GenBank/DDBJ databases">
        <title>Genome sequence of Diaphorobacter ruginosibacter DSM 27467T.</title>
        <authorList>
            <person name="Hyun D.-W."/>
            <person name="Bae J.-W."/>
        </authorList>
    </citation>
    <scope>NUCLEOTIDE SEQUENCE [LARGE SCALE GENOMIC DNA]</scope>
    <source>
        <strain evidence="5 6">DSM 27467</strain>
    </source>
</reference>
<accession>A0A7G9RNM4</accession>
<feature type="transmembrane region" description="Helical" evidence="3">
    <location>
        <begin position="232"/>
        <end position="255"/>
    </location>
</feature>
<feature type="transmembrane region" description="Helical" evidence="3">
    <location>
        <begin position="159"/>
        <end position="179"/>
    </location>
</feature>
<dbReference type="Pfam" id="PF00990">
    <property type="entry name" value="GGDEF"/>
    <property type="match status" value="1"/>
</dbReference>
<feature type="transmembrane region" description="Helical" evidence="3">
    <location>
        <begin position="276"/>
        <end position="298"/>
    </location>
</feature>
<keyword evidence="3" id="KW-0472">Membrane</keyword>
<dbReference type="GO" id="GO:1902201">
    <property type="term" value="P:negative regulation of bacterial-type flagellum-dependent cell motility"/>
    <property type="evidence" value="ECO:0007669"/>
    <property type="project" value="TreeGrafter"/>
</dbReference>
<feature type="transmembrane region" description="Helical" evidence="3">
    <location>
        <begin position="122"/>
        <end position="147"/>
    </location>
</feature>
<feature type="transmembrane region" description="Helical" evidence="3">
    <location>
        <begin position="43"/>
        <end position="59"/>
    </location>
</feature>